<proteinExistence type="predicted"/>
<dbReference type="Proteomes" id="UP000298438">
    <property type="component" value="Unassembled WGS sequence"/>
</dbReference>
<organism evidence="1 2">
    <name type="scientific">Zemynaea arenosa</name>
    <dbReference type="NCBI Taxonomy" id="2561931"/>
    <lineage>
        <taxon>Bacteria</taxon>
        <taxon>Pseudomonadati</taxon>
        <taxon>Pseudomonadota</taxon>
        <taxon>Betaproteobacteria</taxon>
        <taxon>Burkholderiales</taxon>
        <taxon>Oxalobacteraceae</taxon>
        <taxon>Telluria group</taxon>
        <taxon>Zemynaea</taxon>
    </lineage>
</organism>
<evidence type="ECO:0000313" key="2">
    <source>
        <dbReference type="Proteomes" id="UP000298438"/>
    </source>
</evidence>
<name>A0A4Y9S7C7_9BURK</name>
<evidence type="ECO:0000313" key="1">
    <source>
        <dbReference type="EMBL" id="TFW15428.1"/>
    </source>
</evidence>
<accession>A0A4Y9S7C7</accession>
<reference evidence="1 2" key="1">
    <citation type="submission" date="2019-03" db="EMBL/GenBank/DDBJ databases">
        <title>Draft Genome Sequence of Massilia arenosa sp. nov., a Novel Massilia Species Isolated from a Sandy-loam Maize Soil.</title>
        <authorList>
            <person name="Raths R."/>
            <person name="Peta V."/>
            <person name="Bucking H."/>
        </authorList>
    </citation>
    <scope>NUCLEOTIDE SEQUENCE [LARGE SCALE GENOMIC DNA]</scope>
    <source>
        <strain evidence="1 2">MC02</strain>
    </source>
</reference>
<dbReference type="RefSeq" id="WP_135208634.1">
    <property type="nucleotide sequence ID" value="NZ_SPVF01000233.1"/>
</dbReference>
<comment type="caution">
    <text evidence="1">The sequence shown here is derived from an EMBL/GenBank/DDBJ whole genome shotgun (WGS) entry which is preliminary data.</text>
</comment>
<keyword evidence="2" id="KW-1185">Reference proteome</keyword>
<protein>
    <submittedName>
        <fullName evidence="1">Uncharacterized protein</fullName>
    </submittedName>
</protein>
<dbReference type="AlphaFoldDB" id="A0A4Y9S7C7"/>
<dbReference type="EMBL" id="SPVF01000233">
    <property type="protein sequence ID" value="TFW15428.1"/>
    <property type="molecule type" value="Genomic_DNA"/>
</dbReference>
<sequence>MLDQHTTPVDRDHRITRLATRFEAILPDMEARKDGTALPVALAALVADAIADAERHAGQRAAADAATHARLMGRLPRR</sequence>
<gene>
    <name evidence="1" type="ORF">E4L96_18205</name>
</gene>